<evidence type="ECO:0000313" key="3">
    <source>
        <dbReference type="EMBL" id="OAF69707.1"/>
    </source>
</evidence>
<organism evidence="3 4">
    <name type="scientific">Intoshia linei</name>
    <dbReference type="NCBI Taxonomy" id="1819745"/>
    <lineage>
        <taxon>Eukaryota</taxon>
        <taxon>Metazoa</taxon>
        <taxon>Spiralia</taxon>
        <taxon>Lophotrochozoa</taxon>
        <taxon>Mesozoa</taxon>
        <taxon>Orthonectida</taxon>
        <taxon>Rhopaluridae</taxon>
        <taxon>Intoshia</taxon>
    </lineage>
</organism>
<evidence type="ECO:0000313" key="4">
    <source>
        <dbReference type="Proteomes" id="UP000078046"/>
    </source>
</evidence>
<comment type="caution">
    <text evidence="3">The sequence shown here is derived from an EMBL/GenBank/DDBJ whole genome shotgun (WGS) entry which is preliminary data.</text>
</comment>
<protein>
    <submittedName>
        <fullName evidence="3">Uncharacterized protein</fullName>
    </submittedName>
</protein>
<reference evidence="3 4" key="1">
    <citation type="submission" date="2016-04" db="EMBL/GenBank/DDBJ databases">
        <title>The genome of Intoshia linei affirms orthonectids as highly simplified spiralians.</title>
        <authorList>
            <person name="Mikhailov K.V."/>
            <person name="Slusarev G.S."/>
            <person name="Nikitin M.A."/>
            <person name="Logacheva M.D."/>
            <person name="Penin A."/>
            <person name="Aleoshin V."/>
            <person name="Panchin Y.V."/>
        </authorList>
    </citation>
    <scope>NUCLEOTIDE SEQUENCE [LARGE SCALE GENOMIC DNA]</scope>
    <source>
        <strain evidence="3">Intl2013</strain>
        <tissue evidence="3">Whole animal</tissue>
    </source>
</reference>
<feature type="region of interest" description="Disordered" evidence="1">
    <location>
        <begin position="39"/>
        <end position="64"/>
    </location>
</feature>
<keyword evidence="2" id="KW-0732">Signal</keyword>
<gene>
    <name evidence="3" type="ORF">A3Q56_02562</name>
</gene>
<feature type="non-terminal residue" evidence="3">
    <location>
        <position position="64"/>
    </location>
</feature>
<dbReference type="EMBL" id="LWCA01000240">
    <property type="protein sequence ID" value="OAF69707.1"/>
    <property type="molecule type" value="Genomic_DNA"/>
</dbReference>
<feature type="signal peptide" evidence="2">
    <location>
        <begin position="1"/>
        <end position="15"/>
    </location>
</feature>
<keyword evidence="4" id="KW-1185">Reference proteome</keyword>
<feature type="chain" id="PRO_5013017699" evidence="2">
    <location>
        <begin position="16"/>
        <end position="64"/>
    </location>
</feature>
<evidence type="ECO:0000256" key="1">
    <source>
        <dbReference type="SAM" id="MobiDB-lite"/>
    </source>
</evidence>
<proteinExistence type="predicted"/>
<accession>A0A177B5X9</accession>
<sequence length="64" mass="7192">MRILIISILLVGLGAEKLRDLIGRTLVDNLLESRIKSKSDNDFDDLSYGTDAHLKKSKSDNDFN</sequence>
<dbReference type="Proteomes" id="UP000078046">
    <property type="component" value="Unassembled WGS sequence"/>
</dbReference>
<evidence type="ECO:0000256" key="2">
    <source>
        <dbReference type="SAM" id="SignalP"/>
    </source>
</evidence>
<name>A0A177B5X9_9BILA</name>
<dbReference type="AlphaFoldDB" id="A0A177B5X9"/>
<feature type="compositionally biased region" description="Basic and acidic residues" evidence="1">
    <location>
        <begin position="52"/>
        <end position="64"/>
    </location>
</feature>